<reference evidence="2 3" key="1">
    <citation type="submission" date="2013-10" db="EMBL/GenBank/DDBJ databases">
        <title>Complete genome sequence of Corynebacterium lactis DSM 45799(T), isolated from raw cow milk.</title>
        <authorList>
            <person name="Ruckert C."/>
            <person name="Albersmeier A."/>
            <person name="Lipski A."/>
            <person name="Kalinowski J."/>
        </authorList>
    </citation>
    <scope>NUCLEOTIDE SEQUENCE [LARGE SCALE GENOMIC DNA]</scope>
    <source>
        <strain evidence="2 3">RW2-5</strain>
    </source>
</reference>
<protein>
    <submittedName>
        <fullName evidence="2">Uncharacterized protein</fullName>
    </submittedName>
</protein>
<dbReference type="PATRIC" id="fig|1408189.4.peg.1973"/>
<keyword evidence="1" id="KW-0812">Transmembrane</keyword>
<organism evidence="2 3">
    <name type="scientific">Corynebacterium lactis RW2-5</name>
    <dbReference type="NCBI Taxonomy" id="1408189"/>
    <lineage>
        <taxon>Bacteria</taxon>
        <taxon>Bacillati</taxon>
        <taxon>Actinomycetota</taxon>
        <taxon>Actinomycetes</taxon>
        <taxon>Mycobacteriales</taxon>
        <taxon>Corynebacteriaceae</taxon>
        <taxon>Corynebacterium</taxon>
    </lineage>
</organism>
<evidence type="ECO:0000313" key="3">
    <source>
        <dbReference type="Proteomes" id="UP000058446"/>
    </source>
</evidence>
<keyword evidence="1" id="KW-1133">Transmembrane helix</keyword>
<dbReference type="KEGG" id="clw:CLAC_09835"/>
<evidence type="ECO:0000313" key="2">
    <source>
        <dbReference type="EMBL" id="ALA68667.1"/>
    </source>
</evidence>
<keyword evidence="3" id="KW-1185">Reference proteome</keyword>
<keyword evidence="1" id="KW-0472">Membrane</keyword>
<sequence>MDWLSVGIDILGVPIGVAGLVYAHIANCKAKKSNSIAKRALQEAAESNRIAIQANKLAEDANSVSERALRVSSEDFEYNWGFRIENDGVICISSESSHDAVDFTLFVEVQHAGKSIAPADAHYRHVDNVSYGAQLFFKLESIYPQLIPKARAQKRHIVAMFGDSVVYNGRNPITFDVIAVMSWKTPGGGERGGTIKRRLSCREDKLGAIVFSQVS</sequence>
<proteinExistence type="predicted"/>
<dbReference type="AlphaFoldDB" id="A0A0K2H3Q6"/>
<dbReference type="EMBL" id="CP006841">
    <property type="protein sequence ID" value="ALA68667.1"/>
    <property type="molecule type" value="Genomic_DNA"/>
</dbReference>
<name>A0A0K2H3Q6_9CORY</name>
<dbReference type="Proteomes" id="UP000058446">
    <property type="component" value="Chromosome"/>
</dbReference>
<gene>
    <name evidence="2" type="ORF">CLAC_09835</name>
</gene>
<evidence type="ECO:0000256" key="1">
    <source>
        <dbReference type="SAM" id="Phobius"/>
    </source>
</evidence>
<dbReference type="RefSeq" id="WP_053412735.1">
    <property type="nucleotide sequence ID" value="NZ_CP006841.1"/>
</dbReference>
<dbReference type="OrthoDB" id="4408442at2"/>
<feature type="transmembrane region" description="Helical" evidence="1">
    <location>
        <begin position="6"/>
        <end position="25"/>
    </location>
</feature>
<accession>A0A0K2H3Q6</accession>